<organism evidence="2 3">
    <name type="scientific">Dysgonomonas hofstadii</name>
    <dbReference type="NCBI Taxonomy" id="637886"/>
    <lineage>
        <taxon>Bacteria</taxon>
        <taxon>Pseudomonadati</taxon>
        <taxon>Bacteroidota</taxon>
        <taxon>Bacteroidia</taxon>
        <taxon>Bacteroidales</taxon>
        <taxon>Dysgonomonadaceae</taxon>
        <taxon>Dysgonomonas</taxon>
    </lineage>
</organism>
<dbReference type="RefSeq" id="WP_183306318.1">
    <property type="nucleotide sequence ID" value="NZ_JACIEP010000004.1"/>
</dbReference>
<evidence type="ECO:0000313" key="3">
    <source>
        <dbReference type="Proteomes" id="UP000555103"/>
    </source>
</evidence>
<evidence type="ECO:0000313" key="2">
    <source>
        <dbReference type="EMBL" id="MBB4035372.1"/>
    </source>
</evidence>
<dbReference type="Proteomes" id="UP000555103">
    <property type="component" value="Unassembled WGS sequence"/>
</dbReference>
<dbReference type="InterPro" id="IPR056640">
    <property type="entry name" value="DUF7738"/>
</dbReference>
<sequence>MEELNIKIESESFSINGIEIKNSITENKLIKVIGIPDREVNNRQGYLLYNGTYIYDRLGMTIEFFHGKGSYMELIFTPKPSFVGPESIPHCIFKGSLTINGIEIPRVEKNKESLSKDYIKKLNQVFEILNGGKILSKRIDRHYCIVNNIRIGFQFDYQKTNGLEAISLSFETRKSKLKKNKL</sequence>
<comment type="caution">
    <text evidence="2">The sequence shown here is derived from an EMBL/GenBank/DDBJ whole genome shotgun (WGS) entry which is preliminary data.</text>
</comment>
<dbReference type="Pfam" id="PF24880">
    <property type="entry name" value="DUF7738"/>
    <property type="match status" value="1"/>
</dbReference>
<dbReference type="EMBL" id="JACIEP010000004">
    <property type="protein sequence ID" value="MBB4035372.1"/>
    <property type="molecule type" value="Genomic_DNA"/>
</dbReference>
<feature type="domain" description="DUF7738" evidence="1">
    <location>
        <begin position="5"/>
        <end position="112"/>
    </location>
</feature>
<name>A0A840CS63_9BACT</name>
<accession>A0A840CS63</accession>
<reference evidence="2 3" key="1">
    <citation type="submission" date="2020-08" db="EMBL/GenBank/DDBJ databases">
        <title>Genomic Encyclopedia of Type Strains, Phase IV (KMG-IV): sequencing the most valuable type-strain genomes for metagenomic binning, comparative biology and taxonomic classification.</title>
        <authorList>
            <person name="Goeker M."/>
        </authorList>
    </citation>
    <scope>NUCLEOTIDE SEQUENCE [LARGE SCALE GENOMIC DNA]</scope>
    <source>
        <strain evidence="2 3">DSM 104969</strain>
    </source>
</reference>
<proteinExistence type="predicted"/>
<dbReference type="AlphaFoldDB" id="A0A840CS63"/>
<keyword evidence="3" id="KW-1185">Reference proteome</keyword>
<protein>
    <recommendedName>
        <fullName evidence="1">DUF7738 domain-containing protein</fullName>
    </recommendedName>
</protein>
<gene>
    <name evidence="2" type="ORF">GGR21_001265</name>
</gene>
<evidence type="ECO:0000259" key="1">
    <source>
        <dbReference type="Pfam" id="PF24880"/>
    </source>
</evidence>